<gene>
    <name evidence="5" type="ORF">mRhiFer1_002406</name>
</gene>
<evidence type="ECO:0000256" key="3">
    <source>
        <dbReference type="SAM" id="Coils"/>
    </source>
</evidence>
<evidence type="ECO:0000313" key="5">
    <source>
        <dbReference type="EMBL" id="KAF6316993.1"/>
    </source>
</evidence>
<dbReference type="InterPro" id="IPR029627">
    <property type="entry name" value="CCSER"/>
</dbReference>
<dbReference type="PANTHER" id="PTHR22461">
    <property type="entry name" value="SERINE-RICH COILED-COIL DOMAIN-CONTAINING PROTEIN 2-RELATED"/>
    <property type="match status" value="1"/>
</dbReference>
<comment type="similarity">
    <text evidence="1">Belongs to the CCSER family.</text>
</comment>
<accession>A0A7J7UVV0</accession>
<evidence type="ECO:0000256" key="2">
    <source>
        <dbReference type="ARBA" id="ARBA00023054"/>
    </source>
</evidence>
<feature type="region of interest" description="Disordered" evidence="4">
    <location>
        <begin position="74"/>
        <end position="95"/>
    </location>
</feature>
<dbReference type="GO" id="GO:0015630">
    <property type="term" value="C:microtubule cytoskeleton"/>
    <property type="evidence" value="ECO:0007669"/>
    <property type="project" value="TreeGrafter"/>
</dbReference>
<feature type="compositionally biased region" description="Polar residues" evidence="4">
    <location>
        <begin position="791"/>
        <end position="803"/>
    </location>
</feature>
<keyword evidence="2 3" id="KW-0175">Coiled coil</keyword>
<protein>
    <submittedName>
        <fullName evidence="5">Coiled-coil serine rich protein 2</fullName>
    </submittedName>
</protein>
<organism evidence="5 6">
    <name type="scientific">Rhinolophus ferrumequinum</name>
    <name type="common">Greater horseshoe bat</name>
    <dbReference type="NCBI Taxonomy" id="59479"/>
    <lineage>
        <taxon>Eukaryota</taxon>
        <taxon>Metazoa</taxon>
        <taxon>Chordata</taxon>
        <taxon>Craniata</taxon>
        <taxon>Vertebrata</taxon>
        <taxon>Euteleostomi</taxon>
        <taxon>Mammalia</taxon>
        <taxon>Eutheria</taxon>
        <taxon>Laurasiatheria</taxon>
        <taxon>Chiroptera</taxon>
        <taxon>Yinpterochiroptera</taxon>
        <taxon>Rhinolophoidea</taxon>
        <taxon>Rhinolophidae</taxon>
        <taxon>Rhinolophinae</taxon>
        <taxon>Rhinolophus</taxon>
    </lineage>
</organism>
<feature type="compositionally biased region" description="Basic and acidic residues" evidence="4">
    <location>
        <begin position="588"/>
        <end position="608"/>
    </location>
</feature>
<sequence>MEEKTQIKTFLGSKLPKYGTKSVRSTLQPMPNGTPVNLLGTSKRSHLKSYIKNNGTDCPPSHSFNWRTATKYQLSAQSVEEPNDTQSSHGQVTDSEKHACTQGMFDKNGIKGGLKSVSLFTSKLAKPSTMFVSSTEVLKQKPLSGPSNLGKFTKGTLLARTSYSSVNAPKSQLNGFYGNRSAGSIQRPRANSCATRSSSGESLAQSLDNIKSLTCEKMVRSQSFSHSIQNSFLPPSSITRSHSFNRAADLIKPYQNQQLPMRVPLRSSMLTRNSRQSEVLNGNEHLGYGFSRPYAAGGKKLALSNGPGVTSTLGYRMVHPSLLKSSRSPFSGTITVDGKKNSPAGTCVEEDAALLAKDRATDKDQELTENDNYRTENDQTMKHDAKIRYLSDDVDDISLSSLSSSDKNDLSEDFSDDFIDIEDSNRTRITPEEISLEEKQENVPPKDIFDSAKENEKSFSKTDEWIDISVSDGSECTKHTSGNNLISPDTDYRAGSSFELSPSDSSDGTYMWDEEGLEPIGNVHPVGSYESSEMNSIDILNNLESCDLEDDDLMLDVDLPEDAPLENDRNVRQSQEGFWKRPSQRWSGQDHYHLSHPDHYHNHGKSDLSRGSPYRESPLGHFESYGGTPFFQAQKMFVDVPENTVILDEMTLRHMVQDCTAVKTQLLKLKRLLHQHDGSGSWHDVQLSLPSSPEPEDADQINKNEDLLNEIKQLKEEIKKKDEKIQLLEHQLATRCNCHQKSKEGKCTYADKYTQTPWRRIHGGYSAPSFSPWQGSFQGIPRTVPPHRRQTSSTTAFQQPSQTHRPRPGKTNKTTTYRGPQ</sequence>
<dbReference type="Proteomes" id="UP000585614">
    <property type="component" value="Unassembled WGS sequence"/>
</dbReference>
<name>A0A7J7UVV0_RHIFE</name>
<feature type="compositionally biased region" description="Polar residues" evidence="4">
    <location>
        <begin position="74"/>
        <end position="93"/>
    </location>
</feature>
<dbReference type="PANTHER" id="PTHR22461:SF2">
    <property type="entry name" value="SERINE-RICH COILED-COIL DOMAIN-CONTAINING PROTEIN 2"/>
    <property type="match status" value="1"/>
</dbReference>
<comment type="caution">
    <text evidence="5">The sequence shown here is derived from an EMBL/GenBank/DDBJ whole genome shotgun (WGS) entry which is preliminary data.</text>
</comment>
<proteinExistence type="inferred from homology"/>
<feature type="region of interest" description="Disordered" evidence="4">
    <location>
        <begin position="770"/>
        <end position="821"/>
    </location>
</feature>
<reference evidence="5 6" key="1">
    <citation type="journal article" date="2020" name="Nature">
        <title>Six reference-quality genomes reveal evolution of bat adaptations.</title>
        <authorList>
            <person name="Jebb D."/>
            <person name="Huang Z."/>
            <person name="Pippel M."/>
            <person name="Hughes G.M."/>
            <person name="Lavrichenko K."/>
            <person name="Devanna P."/>
            <person name="Winkler S."/>
            <person name="Jermiin L.S."/>
            <person name="Skirmuntt E.C."/>
            <person name="Katzourakis A."/>
            <person name="Burkitt-Gray L."/>
            <person name="Ray D.A."/>
            <person name="Sullivan K.A.M."/>
            <person name="Roscito J.G."/>
            <person name="Kirilenko B.M."/>
            <person name="Davalos L.M."/>
            <person name="Corthals A.P."/>
            <person name="Power M.L."/>
            <person name="Jones G."/>
            <person name="Ransome R.D."/>
            <person name="Dechmann D.K.N."/>
            <person name="Locatelli A.G."/>
            <person name="Puechmaille S.J."/>
            <person name="Fedrigo O."/>
            <person name="Jarvis E.D."/>
            <person name="Hiller M."/>
            <person name="Vernes S.C."/>
            <person name="Myers E.W."/>
            <person name="Teeling E.C."/>
        </authorList>
    </citation>
    <scope>NUCLEOTIDE SEQUENCE [LARGE SCALE GENOMIC DNA]</scope>
    <source>
        <strain evidence="5">MRhiFer1</strain>
        <tissue evidence="5">Lung</tissue>
    </source>
</reference>
<evidence type="ECO:0000313" key="6">
    <source>
        <dbReference type="Proteomes" id="UP000585614"/>
    </source>
</evidence>
<feature type="compositionally biased region" description="Polar residues" evidence="4">
    <location>
        <begin position="811"/>
        <end position="821"/>
    </location>
</feature>
<dbReference type="GO" id="GO:0008017">
    <property type="term" value="F:microtubule binding"/>
    <property type="evidence" value="ECO:0007669"/>
    <property type="project" value="TreeGrafter"/>
</dbReference>
<dbReference type="AlphaFoldDB" id="A0A7J7UVV0"/>
<feature type="coiled-coil region" evidence="3">
    <location>
        <begin position="697"/>
        <end position="731"/>
    </location>
</feature>
<dbReference type="GO" id="GO:0001578">
    <property type="term" value="P:microtubule bundle formation"/>
    <property type="evidence" value="ECO:0007669"/>
    <property type="project" value="TreeGrafter"/>
</dbReference>
<evidence type="ECO:0000256" key="1">
    <source>
        <dbReference type="ARBA" id="ARBA00010949"/>
    </source>
</evidence>
<evidence type="ECO:0000256" key="4">
    <source>
        <dbReference type="SAM" id="MobiDB-lite"/>
    </source>
</evidence>
<feature type="region of interest" description="Disordered" evidence="4">
    <location>
        <begin position="561"/>
        <end position="615"/>
    </location>
</feature>
<dbReference type="EMBL" id="JACAGC010000015">
    <property type="protein sequence ID" value="KAF6316993.1"/>
    <property type="molecule type" value="Genomic_DNA"/>
</dbReference>